<keyword evidence="4" id="KW-1185">Reference proteome</keyword>
<proteinExistence type="predicted"/>
<dbReference type="RefSeq" id="WP_289167068.1">
    <property type="nucleotide sequence ID" value="NZ_JASZZN010000030.1"/>
</dbReference>
<sequence>MNGPNSESSDQSIPPQVDQSNVSSDQAPPFVAKLVAQPNEPESHARHAGEESGGEEIRVGSPFRVDPPPSTTGRSSRTGSGEAAYADFGPFLYTSMGAATAALTIVIFAALGYFWFPAGGVLVTMLGTGLSLIGLFSNKRFRLAALAALPIHLGLFFLCYSQALV</sequence>
<accession>A0ABT7PR92</accession>
<keyword evidence="2" id="KW-0812">Transmembrane</keyword>
<name>A0ABT7PR92_9BACT</name>
<keyword evidence="2" id="KW-1133">Transmembrane helix</keyword>
<feature type="transmembrane region" description="Helical" evidence="2">
    <location>
        <begin position="143"/>
        <end position="163"/>
    </location>
</feature>
<reference evidence="3 4" key="1">
    <citation type="submission" date="2023-06" db="EMBL/GenBank/DDBJ databases">
        <title>Roseiconus lacunae JC819 isolated from Gulf of Mannar region, Tamil Nadu.</title>
        <authorList>
            <person name="Pk S."/>
            <person name="Ch S."/>
            <person name="Ch V.R."/>
        </authorList>
    </citation>
    <scope>NUCLEOTIDE SEQUENCE [LARGE SCALE GENOMIC DNA]</scope>
    <source>
        <strain evidence="3 4">JC819</strain>
    </source>
</reference>
<evidence type="ECO:0000256" key="2">
    <source>
        <dbReference type="SAM" id="Phobius"/>
    </source>
</evidence>
<evidence type="ECO:0000313" key="4">
    <source>
        <dbReference type="Proteomes" id="UP001239462"/>
    </source>
</evidence>
<keyword evidence="2" id="KW-0472">Membrane</keyword>
<feature type="transmembrane region" description="Helical" evidence="2">
    <location>
        <begin position="114"/>
        <end position="136"/>
    </location>
</feature>
<dbReference type="Proteomes" id="UP001239462">
    <property type="component" value="Unassembled WGS sequence"/>
</dbReference>
<feature type="compositionally biased region" description="Low complexity" evidence="1">
    <location>
        <begin position="71"/>
        <end position="80"/>
    </location>
</feature>
<protein>
    <submittedName>
        <fullName evidence="3">Uncharacterized protein</fullName>
    </submittedName>
</protein>
<feature type="region of interest" description="Disordered" evidence="1">
    <location>
        <begin position="1"/>
        <end position="80"/>
    </location>
</feature>
<comment type="caution">
    <text evidence="3">The sequence shown here is derived from an EMBL/GenBank/DDBJ whole genome shotgun (WGS) entry which is preliminary data.</text>
</comment>
<organism evidence="3 4">
    <name type="scientific">Roseiconus lacunae</name>
    <dbReference type="NCBI Taxonomy" id="2605694"/>
    <lineage>
        <taxon>Bacteria</taxon>
        <taxon>Pseudomonadati</taxon>
        <taxon>Planctomycetota</taxon>
        <taxon>Planctomycetia</taxon>
        <taxon>Pirellulales</taxon>
        <taxon>Pirellulaceae</taxon>
        <taxon>Roseiconus</taxon>
    </lineage>
</organism>
<dbReference type="EMBL" id="JASZZN010000030">
    <property type="protein sequence ID" value="MDM4019035.1"/>
    <property type="molecule type" value="Genomic_DNA"/>
</dbReference>
<feature type="compositionally biased region" description="Polar residues" evidence="1">
    <location>
        <begin position="1"/>
        <end position="26"/>
    </location>
</feature>
<feature type="transmembrane region" description="Helical" evidence="2">
    <location>
        <begin position="84"/>
        <end position="108"/>
    </location>
</feature>
<gene>
    <name evidence="3" type="ORF">QTN89_26515</name>
</gene>
<evidence type="ECO:0000313" key="3">
    <source>
        <dbReference type="EMBL" id="MDM4019035.1"/>
    </source>
</evidence>
<evidence type="ECO:0000256" key="1">
    <source>
        <dbReference type="SAM" id="MobiDB-lite"/>
    </source>
</evidence>
<feature type="compositionally biased region" description="Basic and acidic residues" evidence="1">
    <location>
        <begin position="41"/>
        <end position="58"/>
    </location>
</feature>